<gene>
    <name evidence="1" type="ORF">K6958_14350</name>
</gene>
<sequence>MIKIASGVLRLFDGVRQAAILKCHSSVHRAKFGFNSSLAWERVFDLLFTPRSRYLLYIYPDIILAVRDNAWQAALIFSLSSAQRRK</sequence>
<reference evidence="1" key="1">
    <citation type="submission" date="2021-09" db="EMBL/GenBank/DDBJ databases">
        <title>First case of bloodstream infection caused by Mixta hanseatica sp. nov., a member of the Erwiniaceae family.</title>
        <authorList>
            <person name="Both A."/>
            <person name="Huang J."/>
            <person name="Wenzel P."/>
            <person name="Aepfelbacher M."/>
            <person name="Rohde H."/>
            <person name="Christner M."/>
            <person name="Hentschke M."/>
        </authorList>
    </citation>
    <scope>NUCLEOTIDE SEQUENCE</scope>
    <source>
        <strain evidence="1">X22927</strain>
    </source>
</reference>
<dbReference type="RefSeq" id="WP_249891771.1">
    <property type="nucleotide sequence ID" value="NZ_CP082904.1"/>
</dbReference>
<dbReference type="EMBL" id="CP082904">
    <property type="protein sequence ID" value="UQY43077.1"/>
    <property type="molecule type" value="Genomic_DNA"/>
</dbReference>
<protein>
    <submittedName>
        <fullName evidence="1">Uncharacterized protein</fullName>
    </submittedName>
</protein>
<name>A0ABY4R655_9GAMM</name>
<accession>A0ABY4R655</accession>
<evidence type="ECO:0000313" key="2">
    <source>
        <dbReference type="Proteomes" id="UP001056635"/>
    </source>
</evidence>
<dbReference type="Proteomes" id="UP001056635">
    <property type="component" value="Chromosome"/>
</dbReference>
<keyword evidence="2" id="KW-1185">Reference proteome</keyword>
<evidence type="ECO:0000313" key="1">
    <source>
        <dbReference type="EMBL" id="UQY43077.1"/>
    </source>
</evidence>
<proteinExistence type="predicted"/>
<organism evidence="1 2">
    <name type="scientific">Mixta hanseatica</name>
    <dbReference type="NCBI Taxonomy" id="2872648"/>
    <lineage>
        <taxon>Bacteria</taxon>
        <taxon>Pseudomonadati</taxon>
        <taxon>Pseudomonadota</taxon>
        <taxon>Gammaproteobacteria</taxon>
        <taxon>Enterobacterales</taxon>
        <taxon>Erwiniaceae</taxon>
        <taxon>Mixta</taxon>
    </lineage>
</organism>